<dbReference type="Pfam" id="PF20696">
    <property type="entry name" value="UbiD_C"/>
    <property type="match status" value="1"/>
</dbReference>
<evidence type="ECO:0000259" key="1">
    <source>
        <dbReference type="Pfam" id="PF20696"/>
    </source>
</evidence>
<reference evidence="3" key="1">
    <citation type="journal article" date="2015" name="Genome Announc.">
        <title>Draft genome sequence of Talaromyces cellulolyticus strain Y-94, a source of lignocellulosic biomass-degrading enzymes.</title>
        <authorList>
            <person name="Fujii T."/>
            <person name="Koike H."/>
            <person name="Sawayama S."/>
            <person name="Yano S."/>
            <person name="Inoue H."/>
        </authorList>
    </citation>
    <scope>NUCLEOTIDE SEQUENCE [LARGE SCALE GENOMIC DNA]</scope>
    <source>
        <strain evidence="3">Y-94</strain>
    </source>
</reference>
<keyword evidence="3" id="KW-1185">Reference proteome</keyword>
<gene>
    <name evidence="2" type="ORF">TCE0_047r17842</name>
</gene>
<dbReference type="InterPro" id="IPR002830">
    <property type="entry name" value="UbiD"/>
</dbReference>
<dbReference type="InterPro" id="IPR049381">
    <property type="entry name" value="UbiD-like_C"/>
</dbReference>
<dbReference type="PANTHER" id="PTHR30108:SF17">
    <property type="entry name" value="FERULIC ACID DECARBOXYLASE 1"/>
    <property type="match status" value="1"/>
</dbReference>
<feature type="domain" description="3-octaprenyl-4-hydroxybenzoate carboxy-lyase-like C-terminal" evidence="1">
    <location>
        <begin position="4"/>
        <end position="89"/>
    </location>
</feature>
<dbReference type="SUPFAM" id="SSF143968">
    <property type="entry name" value="UbiD C-terminal domain-like"/>
    <property type="match status" value="1"/>
</dbReference>
<protein>
    <submittedName>
        <fullName evidence="2">3-octaprenyl-4-hydroxybenzoate carboxylyase</fullName>
    </submittedName>
</protein>
<dbReference type="Proteomes" id="UP000053095">
    <property type="component" value="Unassembled WGS sequence"/>
</dbReference>
<dbReference type="GO" id="GO:0005737">
    <property type="term" value="C:cytoplasm"/>
    <property type="evidence" value="ECO:0007669"/>
    <property type="project" value="TreeGrafter"/>
</dbReference>
<dbReference type="Gene3D" id="1.20.5.4570">
    <property type="match status" value="1"/>
</dbReference>
<dbReference type="GO" id="GO:0046281">
    <property type="term" value="P:cinnamic acid catabolic process"/>
    <property type="evidence" value="ECO:0007669"/>
    <property type="project" value="TreeGrafter"/>
</dbReference>
<dbReference type="Gene3D" id="3.40.1670.10">
    <property type="entry name" value="UbiD C-terminal domain-like"/>
    <property type="match status" value="1"/>
</dbReference>
<organism evidence="2 3">
    <name type="scientific">Talaromyces pinophilus</name>
    <name type="common">Penicillium pinophilum</name>
    <dbReference type="NCBI Taxonomy" id="128442"/>
    <lineage>
        <taxon>Eukaryota</taxon>
        <taxon>Fungi</taxon>
        <taxon>Dikarya</taxon>
        <taxon>Ascomycota</taxon>
        <taxon>Pezizomycotina</taxon>
        <taxon>Eurotiomycetes</taxon>
        <taxon>Eurotiomycetidae</taxon>
        <taxon>Eurotiales</taxon>
        <taxon>Trichocomaceae</taxon>
        <taxon>Talaromyces</taxon>
        <taxon>Talaromyces sect. Talaromyces</taxon>
    </lineage>
</organism>
<accession>A0A0B8N4Y5</accession>
<dbReference type="AlphaFoldDB" id="A0A0B8N4Y5"/>
<name>A0A0B8N4Y5_TALPI</name>
<dbReference type="GO" id="GO:0033494">
    <property type="term" value="P:ferulate metabolic process"/>
    <property type="evidence" value="ECO:0007669"/>
    <property type="project" value="TreeGrafter"/>
</dbReference>
<dbReference type="EMBL" id="DF933843">
    <property type="protein sequence ID" value="GAM43217.1"/>
    <property type="molecule type" value="Genomic_DNA"/>
</dbReference>
<proteinExistence type="predicted"/>
<evidence type="ECO:0000313" key="3">
    <source>
        <dbReference type="Proteomes" id="UP000053095"/>
    </source>
</evidence>
<sequence>MKTNSKEFSNRVGDLVFNRKAGYTIHRLVLVGDNIDIYDGKDVMWAFSTRFHPNMNETFFEDIRGFLLIRYMGHGNGPATKGGKVVSDAVIPKEYTTGRDWVAADFESSYPEVKAKIRANWESMGFMKDQ</sequence>
<evidence type="ECO:0000313" key="2">
    <source>
        <dbReference type="EMBL" id="GAM43217.1"/>
    </source>
</evidence>
<dbReference type="GO" id="GO:0016831">
    <property type="term" value="F:carboxy-lyase activity"/>
    <property type="evidence" value="ECO:0007669"/>
    <property type="project" value="InterPro"/>
</dbReference>
<dbReference type="PANTHER" id="PTHR30108">
    <property type="entry name" value="3-OCTAPRENYL-4-HYDROXYBENZOATE CARBOXY-LYASE-RELATED"/>
    <property type="match status" value="1"/>
</dbReference>